<name>A0ABW0R765_9BACL</name>
<evidence type="ECO:0000313" key="5">
    <source>
        <dbReference type="Proteomes" id="UP001596108"/>
    </source>
</evidence>
<feature type="transmembrane region" description="Helical" evidence="2">
    <location>
        <begin position="7"/>
        <end position="25"/>
    </location>
</feature>
<keyword evidence="2" id="KW-0812">Transmembrane</keyword>
<feature type="compositionally biased region" description="Low complexity" evidence="1">
    <location>
        <begin position="76"/>
        <end position="91"/>
    </location>
</feature>
<dbReference type="InterPro" id="IPR010994">
    <property type="entry name" value="RuvA_2-like"/>
</dbReference>
<evidence type="ECO:0000256" key="1">
    <source>
        <dbReference type="SAM" id="MobiDB-lite"/>
    </source>
</evidence>
<dbReference type="EMBL" id="JBHSNC010000057">
    <property type="protein sequence ID" value="MFC5532075.1"/>
    <property type="molecule type" value="Genomic_DNA"/>
</dbReference>
<dbReference type="Pfam" id="PF12836">
    <property type="entry name" value="HHH_3"/>
    <property type="match status" value="1"/>
</dbReference>
<gene>
    <name evidence="4" type="ORF">ACFPQ4_21875</name>
</gene>
<dbReference type="PANTHER" id="PTHR21180:SF32">
    <property type="entry name" value="ENDONUCLEASE_EXONUCLEASE_PHOSPHATASE FAMILY DOMAIN-CONTAINING PROTEIN 1"/>
    <property type="match status" value="1"/>
</dbReference>
<evidence type="ECO:0000256" key="2">
    <source>
        <dbReference type="SAM" id="Phobius"/>
    </source>
</evidence>
<keyword evidence="5" id="KW-1185">Reference proteome</keyword>
<reference evidence="5" key="1">
    <citation type="journal article" date="2019" name="Int. J. Syst. Evol. Microbiol.">
        <title>The Global Catalogue of Microorganisms (GCM) 10K type strain sequencing project: providing services to taxonomists for standard genome sequencing and annotation.</title>
        <authorList>
            <consortium name="The Broad Institute Genomics Platform"/>
            <consortium name="The Broad Institute Genome Sequencing Center for Infectious Disease"/>
            <person name="Wu L."/>
            <person name="Ma J."/>
        </authorList>
    </citation>
    <scope>NUCLEOTIDE SEQUENCE [LARGE SCALE GENOMIC DNA]</scope>
    <source>
        <strain evidence="5">CGMCC 1.18578</strain>
    </source>
</reference>
<comment type="caution">
    <text evidence="4">The sequence shown here is derived from an EMBL/GenBank/DDBJ whole genome shotgun (WGS) entry which is preliminary data.</text>
</comment>
<dbReference type="NCBIfam" id="TIGR00426">
    <property type="entry name" value="competence protein ComEA helix-hairpin-helix repeat region"/>
    <property type="match status" value="1"/>
</dbReference>
<dbReference type="InterPro" id="IPR051675">
    <property type="entry name" value="Endo/Exo/Phosphatase_dom_1"/>
</dbReference>
<dbReference type="RefSeq" id="WP_378114046.1">
    <property type="nucleotide sequence ID" value="NZ_JBHSNC010000057.1"/>
</dbReference>
<sequence>MNARRTSIAIGLGAVGIIIMIWAWYFERTPSGLPDWTPVNAPLQETLISLQPPAINAKNGESQSTDDYARDGGAQSKPSPKAAPNEPSAPKAEPPSPAALPVQQSEASPVKPSAQQTEPSSPAAPGPDAKPDLKANESRLDLNEATLLQLENLPGIGPSKAKAIIAYREQHGEYRSVEQLLEVKGIGPKMLEKLSPEVFVR</sequence>
<feature type="domain" description="Helix-hairpin-helix DNA-binding motif class 1" evidence="3">
    <location>
        <begin position="148"/>
        <end position="167"/>
    </location>
</feature>
<dbReference type="InterPro" id="IPR003583">
    <property type="entry name" value="Hlx-hairpin-Hlx_DNA-bd_motif"/>
</dbReference>
<proteinExistence type="predicted"/>
<dbReference type="SMART" id="SM00278">
    <property type="entry name" value="HhH1"/>
    <property type="match status" value="2"/>
</dbReference>
<feature type="region of interest" description="Disordered" evidence="1">
    <location>
        <begin position="53"/>
        <end position="134"/>
    </location>
</feature>
<dbReference type="PANTHER" id="PTHR21180">
    <property type="entry name" value="ENDONUCLEASE/EXONUCLEASE/PHOSPHATASE FAMILY DOMAIN-CONTAINING PROTEIN 1"/>
    <property type="match status" value="1"/>
</dbReference>
<accession>A0ABW0R765</accession>
<evidence type="ECO:0000313" key="4">
    <source>
        <dbReference type="EMBL" id="MFC5532075.1"/>
    </source>
</evidence>
<protein>
    <submittedName>
        <fullName evidence="4">Helix-hairpin-helix domain-containing protein</fullName>
    </submittedName>
</protein>
<feature type="compositionally biased region" description="Polar residues" evidence="1">
    <location>
        <begin position="102"/>
        <end position="120"/>
    </location>
</feature>
<dbReference type="Gene3D" id="1.10.150.280">
    <property type="entry name" value="AF1531-like domain"/>
    <property type="match status" value="1"/>
</dbReference>
<organism evidence="4 5">
    <name type="scientific">Cohnella yongneupensis</name>
    <dbReference type="NCBI Taxonomy" id="425006"/>
    <lineage>
        <taxon>Bacteria</taxon>
        <taxon>Bacillati</taxon>
        <taxon>Bacillota</taxon>
        <taxon>Bacilli</taxon>
        <taxon>Bacillales</taxon>
        <taxon>Paenibacillaceae</taxon>
        <taxon>Cohnella</taxon>
    </lineage>
</organism>
<dbReference type="Proteomes" id="UP001596108">
    <property type="component" value="Unassembled WGS sequence"/>
</dbReference>
<feature type="domain" description="Helix-hairpin-helix DNA-binding motif class 1" evidence="3">
    <location>
        <begin position="178"/>
        <end position="197"/>
    </location>
</feature>
<evidence type="ECO:0000259" key="3">
    <source>
        <dbReference type="SMART" id="SM00278"/>
    </source>
</evidence>
<dbReference type="SUPFAM" id="SSF47781">
    <property type="entry name" value="RuvA domain 2-like"/>
    <property type="match status" value="1"/>
</dbReference>
<dbReference type="InterPro" id="IPR004509">
    <property type="entry name" value="Competence_ComEA_HhH"/>
</dbReference>
<keyword evidence="2" id="KW-1133">Transmembrane helix</keyword>
<keyword evidence="2" id="KW-0472">Membrane</keyword>